<dbReference type="EMBL" id="DQVE01000014">
    <property type="protein sequence ID" value="HIP97994.1"/>
    <property type="molecule type" value="Genomic_DNA"/>
</dbReference>
<dbReference type="InterPro" id="IPR001268">
    <property type="entry name" value="NADH_UbQ_OxRdtase_30kDa_su"/>
</dbReference>
<evidence type="ECO:0000313" key="2">
    <source>
        <dbReference type="EMBL" id="HIP97994.1"/>
    </source>
</evidence>
<dbReference type="Pfam" id="PF00329">
    <property type="entry name" value="Complex1_30kDa"/>
    <property type="match status" value="1"/>
</dbReference>
<comment type="caution">
    <text evidence="2">The sequence shown here is derived from an EMBL/GenBank/DDBJ whole genome shotgun (WGS) entry which is preliminary data.</text>
</comment>
<dbReference type="Gene3D" id="3.30.460.80">
    <property type="entry name" value="NADH:ubiquinone oxidoreductase, 30kDa subunit"/>
    <property type="match status" value="1"/>
</dbReference>
<protein>
    <submittedName>
        <fullName evidence="2">Quinone oxidoreductase</fullName>
    </submittedName>
</protein>
<gene>
    <name evidence="2" type="ORF">EYH37_01310</name>
</gene>
<evidence type="ECO:0000259" key="1">
    <source>
        <dbReference type="Pfam" id="PF00329"/>
    </source>
</evidence>
<proteinExistence type="predicted"/>
<dbReference type="Proteomes" id="UP000606463">
    <property type="component" value="Unassembled WGS sequence"/>
</dbReference>
<organism evidence="2 3">
    <name type="scientific">Aquifex aeolicus</name>
    <dbReference type="NCBI Taxonomy" id="63363"/>
    <lineage>
        <taxon>Bacteria</taxon>
        <taxon>Pseudomonadati</taxon>
        <taxon>Aquificota</taxon>
        <taxon>Aquificia</taxon>
        <taxon>Aquificales</taxon>
        <taxon>Aquificaceae</taxon>
        <taxon>Aquifex</taxon>
    </lineage>
</organism>
<reference evidence="2" key="1">
    <citation type="journal article" date="2020" name="ISME J.">
        <title>Gammaproteobacteria mediating utilization of methyl-, sulfur- and petroleum organic compounds in deep ocean hydrothermal plumes.</title>
        <authorList>
            <person name="Zhou Z."/>
            <person name="Liu Y."/>
            <person name="Pan J."/>
            <person name="Cron B.R."/>
            <person name="Toner B.M."/>
            <person name="Anantharaman K."/>
            <person name="Breier J.A."/>
            <person name="Dick G.J."/>
            <person name="Li M."/>
        </authorList>
    </citation>
    <scope>NUCLEOTIDE SEQUENCE</scope>
    <source>
        <strain evidence="2">SZUA-1501</strain>
    </source>
</reference>
<dbReference type="AlphaFoldDB" id="A0A9D0YP67"/>
<dbReference type="InterPro" id="IPR037232">
    <property type="entry name" value="NADH_quin_OxRdtase_su_C/D-like"/>
</dbReference>
<name>A0A9D0YP67_AQUAO</name>
<accession>A0A9D0YP67</accession>
<evidence type="ECO:0000313" key="3">
    <source>
        <dbReference type="Proteomes" id="UP000606463"/>
    </source>
</evidence>
<sequence length="119" mass="13549">MKNFEDIQVSLSELREAIKRFYKPEEWHFITINGTDVGDGIEIKYFFAAYGKSKKVKAFSLKIDYNQTIPSIRDIIPSAWIAEEELKDLLGVNVEGTKGGIFLEPDSPQAPLRREVKNG</sequence>
<dbReference type="GO" id="GO:0008137">
    <property type="term" value="F:NADH dehydrogenase (ubiquinone) activity"/>
    <property type="evidence" value="ECO:0007669"/>
    <property type="project" value="InterPro"/>
</dbReference>
<feature type="domain" description="NADH:ubiquinone oxidoreductase 30kDa subunit" evidence="1">
    <location>
        <begin position="8"/>
        <end position="116"/>
    </location>
</feature>
<dbReference type="SUPFAM" id="SSF143243">
    <property type="entry name" value="Nqo5-like"/>
    <property type="match status" value="1"/>
</dbReference>